<feature type="domain" description="PAC" evidence="7">
    <location>
        <begin position="256"/>
        <end position="308"/>
    </location>
</feature>
<dbReference type="NCBIfam" id="TIGR00229">
    <property type="entry name" value="sensory_box"/>
    <property type="match status" value="1"/>
</dbReference>
<dbReference type="CDD" id="cd00130">
    <property type="entry name" value="PAS"/>
    <property type="match status" value="1"/>
</dbReference>
<comment type="caution">
    <text evidence="8">The sequence shown here is derived from an EMBL/GenBank/DDBJ whole genome shotgun (WGS) entry which is preliminary data.</text>
</comment>
<accession>A0AA41Y884</accession>
<reference evidence="8" key="1">
    <citation type="submission" date="2022-10" db="EMBL/GenBank/DDBJ databases">
        <title>Gaoshiqiia sediminis gen. nov., sp. nov., isolated from coastal sediment.</title>
        <authorList>
            <person name="Yu W.X."/>
            <person name="Mu D.S."/>
            <person name="Du J.Z."/>
            <person name="Liang Y.Q."/>
        </authorList>
    </citation>
    <scope>NUCLEOTIDE SEQUENCE</scope>
    <source>
        <strain evidence="8">A06</strain>
    </source>
</reference>
<dbReference type="EC" id="2.7.13.3" evidence="2"/>
<dbReference type="InterPro" id="IPR000700">
    <property type="entry name" value="PAS-assoc_C"/>
</dbReference>
<evidence type="ECO:0000256" key="2">
    <source>
        <dbReference type="ARBA" id="ARBA00012438"/>
    </source>
</evidence>
<dbReference type="PANTHER" id="PTHR43304">
    <property type="entry name" value="PHYTOCHROME-LIKE PROTEIN CPH1"/>
    <property type="match status" value="1"/>
</dbReference>
<dbReference type="SMART" id="SM00091">
    <property type="entry name" value="PAS"/>
    <property type="match status" value="1"/>
</dbReference>
<dbReference type="InterPro" id="IPR052162">
    <property type="entry name" value="Sensor_kinase/Photoreceptor"/>
</dbReference>
<feature type="domain" description="PAS" evidence="6">
    <location>
        <begin position="181"/>
        <end position="254"/>
    </location>
</feature>
<dbReference type="PANTHER" id="PTHR43304:SF1">
    <property type="entry name" value="PAC DOMAIN-CONTAINING PROTEIN"/>
    <property type="match status" value="1"/>
</dbReference>
<dbReference type="InterPro" id="IPR001610">
    <property type="entry name" value="PAC"/>
</dbReference>
<dbReference type="AlphaFoldDB" id="A0AA41Y884"/>
<dbReference type="PROSITE" id="PS50113">
    <property type="entry name" value="PAC"/>
    <property type="match status" value="1"/>
</dbReference>
<dbReference type="PROSITE" id="PS50112">
    <property type="entry name" value="PAS"/>
    <property type="match status" value="1"/>
</dbReference>
<evidence type="ECO:0000313" key="8">
    <source>
        <dbReference type="EMBL" id="MCW0483356.1"/>
    </source>
</evidence>
<proteinExistence type="predicted"/>
<dbReference type="Gene3D" id="3.30.450.20">
    <property type="entry name" value="PAS domain"/>
    <property type="match status" value="1"/>
</dbReference>
<dbReference type="SUPFAM" id="SSF55785">
    <property type="entry name" value="PYP-like sensor domain (PAS domain)"/>
    <property type="match status" value="2"/>
</dbReference>
<organism evidence="8 9">
    <name type="scientific">Gaoshiqia sediminis</name>
    <dbReference type="NCBI Taxonomy" id="2986998"/>
    <lineage>
        <taxon>Bacteria</taxon>
        <taxon>Pseudomonadati</taxon>
        <taxon>Bacteroidota</taxon>
        <taxon>Bacteroidia</taxon>
        <taxon>Marinilabiliales</taxon>
        <taxon>Prolixibacteraceae</taxon>
        <taxon>Gaoshiqia</taxon>
    </lineage>
</organism>
<sequence length="348" mass="39255">MKNEVEIYEILAEGVRQMLPDVYFVVDKLLLDGKNFQIVAIAGFERIMAAIKLILGKEYSDLRFPFDGLPDEVLHVYETRNIHYFPGGIFDIVNGAISKTACNAIEKLLGVAQVAAVSFSIDKKYFGAITLLIPSSMLVGNKMDRETELGIETLANMASAKIQELRDKKTIEEKQVELLDYQTQFSNLISNSTDIVWWANLDGTGMKDINEAFPKFYGVSAEDFINDPDLWFEMIHPDDKEIAIKSHQDLFSKGIAVAEYRIQRSDKQIIWVHDRKSLIRDQQGNPVKMGGIASDVTERKRMEEELKTKNFALDASPVAVGLADLDGTLFYANKAYVKLWGGINPNMR</sequence>
<dbReference type="GO" id="GO:0004673">
    <property type="term" value="F:protein histidine kinase activity"/>
    <property type="evidence" value="ECO:0007669"/>
    <property type="project" value="UniProtKB-EC"/>
</dbReference>
<evidence type="ECO:0000256" key="5">
    <source>
        <dbReference type="ARBA" id="ARBA00022777"/>
    </source>
</evidence>
<evidence type="ECO:0000256" key="1">
    <source>
        <dbReference type="ARBA" id="ARBA00000085"/>
    </source>
</evidence>
<gene>
    <name evidence="8" type="ORF">N2K84_11485</name>
</gene>
<name>A0AA41Y884_9BACT</name>
<dbReference type="InterPro" id="IPR013655">
    <property type="entry name" value="PAS_fold_3"/>
</dbReference>
<keyword evidence="4" id="KW-0808">Transferase</keyword>
<evidence type="ECO:0000259" key="6">
    <source>
        <dbReference type="PROSITE" id="PS50112"/>
    </source>
</evidence>
<dbReference type="InterPro" id="IPR000014">
    <property type="entry name" value="PAS"/>
</dbReference>
<keyword evidence="3" id="KW-0597">Phosphoprotein</keyword>
<evidence type="ECO:0000313" key="9">
    <source>
        <dbReference type="Proteomes" id="UP001163821"/>
    </source>
</evidence>
<dbReference type="InterPro" id="IPR035965">
    <property type="entry name" value="PAS-like_dom_sf"/>
</dbReference>
<dbReference type="SMART" id="SM00086">
    <property type="entry name" value="PAC"/>
    <property type="match status" value="1"/>
</dbReference>
<evidence type="ECO:0000259" key="7">
    <source>
        <dbReference type="PROSITE" id="PS50113"/>
    </source>
</evidence>
<keyword evidence="9" id="KW-1185">Reference proteome</keyword>
<dbReference type="Proteomes" id="UP001163821">
    <property type="component" value="Unassembled WGS sequence"/>
</dbReference>
<comment type="catalytic activity">
    <reaction evidence="1">
        <text>ATP + protein L-histidine = ADP + protein N-phospho-L-histidine.</text>
        <dbReference type="EC" id="2.7.13.3"/>
    </reaction>
</comment>
<keyword evidence="5" id="KW-0418">Kinase</keyword>
<dbReference type="EMBL" id="JAPAAF010000015">
    <property type="protein sequence ID" value="MCW0483356.1"/>
    <property type="molecule type" value="Genomic_DNA"/>
</dbReference>
<protein>
    <recommendedName>
        <fullName evidence="2">histidine kinase</fullName>
        <ecNumber evidence="2">2.7.13.3</ecNumber>
    </recommendedName>
</protein>
<dbReference type="Pfam" id="PF08447">
    <property type="entry name" value="PAS_3"/>
    <property type="match status" value="1"/>
</dbReference>
<evidence type="ECO:0000256" key="3">
    <source>
        <dbReference type="ARBA" id="ARBA00022553"/>
    </source>
</evidence>
<evidence type="ECO:0000256" key="4">
    <source>
        <dbReference type="ARBA" id="ARBA00022679"/>
    </source>
</evidence>